<evidence type="ECO:0000313" key="3">
    <source>
        <dbReference type="EMBL" id="GMN57687.1"/>
    </source>
</evidence>
<evidence type="ECO:0000256" key="1">
    <source>
        <dbReference type="SAM" id="MobiDB-lite"/>
    </source>
</evidence>
<dbReference type="Proteomes" id="UP001187192">
    <property type="component" value="Unassembled WGS sequence"/>
</dbReference>
<gene>
    <name evidence="3" type="ORF">TIFTF001_026793</name>
</gene>
<protein>
    <submittedName>
        <fullName evidence="3">Uncharacterized protein</fullName>
    </submittedName>
</protein>
<accession>A0AA88DLU5</accession>
<evidence type="ECO:0000256" key="2">
    <source>
        <dbReference type="SAM" id="SignalP"/>
    </source>
</evidence>
<evidence type="ECO:0000313" key="4">
    <source>
        <dbReference type="Proteomes" id="UP001187192"/>
    </source>
</evidence>
<dbReference type="AlphaFoldDB" id="A0AA88DLU5"/>
<comment type="caution">
    <text evidence="3">The sequence shown here is derived from an EMBL/GenBank/DDBJ whole genome shotgun (WGS) entry which is preliminary data.</text>
</comment>
<feature type="chain" id="PRO_5041685644" evidence="2">
    <location>
        <begin position="24"/>
        <end position="66"/>
    </location>
</feature>
<reference evidence="3" key="1">
    <citation type="submission" date="2023-07" db="EMBL/GenBank/DDBJ databases">
        <title>draft genome sequence of fig (Ficus carica).</title>
        <authorList>
            <person name="Takahashi T."/>
            <person name="Nishimura K."/>
        </authorList>
    </citation>
    <scope>NUCLEOTIDE SEQUENCE</scope>
</reference>
<keyword evidence="2" id="KW-0732">Signal</keyword>
<dbReference type="EMBL" id="BTGU01000071">
    <property type="protein sequence ID" value="GMN57687.1"/>
    <property type="molecule type" value="Genomic_DNA"/>
</dbReference>
<organism evidence="3 4">
    <name type="scientific">Ficus carica</name>
    <name type="common">Common fig</name>
    <dbReference type="NCBI Taxonomy" id="3494"/>
    <lineage>
        <taxon>Eukaryota</taxon>
        <taxon>Viridiplantae</taxon>
        <taxon>Streptophyta</taxon>
        <taxon>Embryophyta</taxon>
        <taxon>Tracheophyta</taxon>
        <taxon>Spermatophyta</taxon>
        <taxon>Magnoliopsida</taxon>
        <taxon>eudicotyledons</taxon>
        <taxon>Gunneridae</taxon>
        <taxon>Pentapetalae</taxon>
        <taxon>rosids</taxon>
        <taxon>fabids</taxon>
        <taxon>Rosales</taxon>
        <taxon>Moraceae</taxon>
        <taxon>Ficeae</taxon>
        <taxon>Ficus</taxon>
    </lineage>
</organism>
<feature type="region of interest" description="Disordered" evidence="1">
    <location>
        <begin position="30"/>
        <end position="66"/>
    </location>
</feature>
<name>A0AA88DLU5_FICCA</name>
<keyword evidence="4" id="KW-1185">Reference proteome</keyword>
<sequence length="66" mass="6892">MKAYLILCFLLASLLFFPSSLLAQELAADAGKGGTGGTGNPNKPSKPLPCGKYNRRGCRPPKNSGP</sequence>
<proteinExistence type="predicted"/>
<feature type="signal peptide" evidence="2">
    <location>
        <begin position="1"/>
        <end position="23"/>
    </location>
</feature>